<reference evidence="2 3" key="1">
    <citation type="submission" date="2020-10" db="EMBL/GenBank/DDBJ databases">
        <title>Mucilaginibacter mali sp. nov., isolated from rhizosphere soil of apple orchard.</title>
        <authorList>
            <person name="Lee J.-S."/>
            <person name="Kim H.S."/>
            <person name="Kim J.-S."/>
        </authorList>
    </citation>
    <scope>NUCLEOTIDE SEQUENCE [LARGE SCALE GENOMIC DNA]</scope>
    <source>
        <strain evidence="2 3">KCTC 23157</strain>
    </source>
</reference>
<keyword evidence="1" id="KW-0812">Transmembrane</keyword>
<sequence>MAHHHNEKKENINNLYYLVGVLGGLLTASMIEISPVYLITGAIVGFLFAVLFLNTLVKGRVDA</sequence>
<evidence type="ECO:0000313" key="2">
    <source>
        <dbReference type="EMBL" id="MBE9668516.1"/>
    </source>
</evidence>
<dbReference type="EMBL" id="JADFFM010000002">
    <property type="protein sequence ID" value="MBE9668516.1"/>
    <property type="molecule type" value="Genomic_DNA"/>
</dbReference>
<name>A0ABR9XMR4_9SPHI</name>
<evidence type="ECO:0000256" key="1">
    <source>
        <dbReference type="SAM" id="Phobius"/>
    </source>
</evidence>
<comment type="caution">
    <text evidence="2">The sequence shown here is derived from an EMBL/GenBank/DDBJ whole genome shotgun (WGS) entry which is preliminary data.</text>
</comment>
<feature type="transmembrane region" description="Helical" evidence="1">
    <location>
        <begin position="37"/>
        <end position="57"/>
    </location>
</feature>
<proteinExistence type="predicted"/>
<keyword evidence="1" id="KW-0472">Membrane</keyword>
<dbReference type="RefSeq" id="WP_194107914.1">
    <property type="nucleotide sequence ID" value="NZ_JADFFM010000002.1"/>
</dbReference>
<protein>
    <submittedName>
        <fullName evidence="2">Uncharacterized protein</fullName>
    </submittedName>
</protein>
<evidence type="ECO:0000313" key="3">
    <source>
        <dbReference type="Proteomes" id="UP000632774"/>
    </source>
</evidence>
<dbReference type="Proteomes" id="UP000632774">
    <property type="component" value="Unassembled WGS sequence"/>
</dbReference>
<organism evidence="2 3">
    <name type="scientific">Mucilaginibacter boryungensis</name>
    <dbReference type="NCBI Taxonomy" id="768480"/>
    <lineage>
        <taxon>Bacteria</taxon>
        <taxon>Pseudomonadati</taxon>
        <taxon>Bacteroidota</taxon>
        <taxon>Sphingobacteriia</taxon>
        <taxon>Sphingobacteriales</taxon>
        <taxon>Sphingobacteriaceae</taxon>
        <taxon>Mucilaginibacter</taxon>
    </lineage>
</organism>
<keyword evidence="1" id="KW-1133">Transmembrane helix</keyword>
<feature type="transmembrane region" description="Helical" evidence="1">
    <location>
        <begin position="12"/>
        <end position="31"/>
    </location>
</feature>
<accession>A0ABR9XMR4</accession>
<gene>
    <name evidence="2" type="ORF">IRJ18_19255</name>
</gene>
<keyword evidence="3" id="KW-1185">Reference proteome</keyword>